<keyword evidence="3" id="KW-1185">Reference proteome</keyword>
<dbReference type="EMBL" id="FN649741">
    <property type="protein sequence ID" value="CBJ27845.1"/>
    <property type="molecule type" value="Genomic_DNA"/>
</dbReference>
<accession>D7G7W4</accession>
<dbReference type="PANTHER" id="PTHR43312">
    <property type="entry name" value="D-THREO-ALDOSE 1-DEHYDROGENASE"/>
    <property type="match status" value="1"/>
</dbReference>
<gene>
    <name evidence="2" type="ORF">Esi_0085_0112</name>
</gene>
<evidence type="ECO:0000313" key="2">
    <source>
        <dbReference type="EMBL" id="CBJ27845.1"/>
    </source>
</evidence>
<dbReference type="eggNOG" id="KOG1576">
    <property type="taxonomic scope" value="Eukaryota"/>
</dbReference>
<reference evidence="2 3" key="1">
    <citation type="journal article" date="2010" name="Nature">
        <title>The Ectocarpus genome and the independent evolution of multicellularity in brown algae.</title>
        <authorList>
            <person name="Cock J.M."/>
            <person name="Sterck L."/>
            <person name="Rouze P."/>
            <person name="Scornet D."/>
            <person name="Allen A.E."/>
            <person name="Amoutzias G."/>
            <person name="Anthouard V."/>
            <person name="Artiguenave F."/>
            <person name="Aury J.M."/>
            <person name="Badger J.H."/>
            <person name="Beszteri B."/>
            <person name="Billiau K."/>
            <person name="Bonnet E."/>
            <person name="Bothwell J.H."/>
            <person name="Bowler C."/>
            <person name="Boyen C."/>
            <person name="Brownlee C."/>
            <person name="Carrano C.J."/>
            <person name="Charrier B."/>
            <person name="Cho G.Y."/>
            <person name="Coelho S.M."/>
            <person name="Collen J."/>
            <person name="Corre E."/>
            <person name="Da Silva C."/>
            <person name="Delage L."/>
            <person name="Delaroque N."/>
            <person name="Dittami S.M."/>
            <person name="Doulbeau S."/>
            <person name="Elias M."/>
            <person name="Farnham G."/>
            <person name="Gachon C.M."/>
            <person name="Gschloessl B."/>
            <person name="Heesch S."/>
            <person name="Jabbari K."/>
            <person name="Jubin C."/>
            <person name="Kawai H."/>
            <person name="Kimura K."/>
            <person name="Kloareg B."/>
            <person name="Kupper F.C."/>
            <person name="Lang D."/>
            <person name="Le Bail A."/>
            <person name="Leblanc C."/>
            <person name="Lerouge P."/>
            <person name="Lohr M."/>
            <person name="Lopez P.J."/>
            <person name="Martens C."/>
            <person name="Maumus F."/>
            <person name="Michel G."/>
            <person name="Miranda-Saavedra D."/>
            <person name="Morales J."/>
            <person name="Moreau H."/>
            <person name="Motomura T."/>
            <person name="Nagasato C."/>
            <person name="Napoli C.A."/>
            <person name="Nelson D.R."/>
            <person name="Nyvall-Collen P."/>
            <person name="Peters A.F."/>
            <person name="Pommier C."/>
            <person name="Potin P."/>
            <person name="Poulain J."/>
            <person name="Quesneville H."/>
            <person name="Read B."/>
            <person name="Rensing S.A."/>
            <person name="Ritter A."/>
            <person name="Rousvoal S."/>
            <person name="Samanta M."/>
            <person name="Samson G."/>
            <person name="Schroeder D.C."/>
            <person name="Segurens B."/>
            <person name="Strittmatter M."/>
            <person name="Tonon T."/>
            <person name="Tregear J.W."/>
            <person name="Valentin K."/>
            <person name="von Dassow P."/>
            <person name="Yamagishi T."/>
            <person name="Van de Peer Y."/>
            <person name="Wincker P."/>
        </authorList>
    </citation>
    <scope>NUCLEOTIDE SEQUENCE [LARGE SCALE GENOMIC DNA]</scope>
    <source>
        <strain evidence="3">Ec32 / CCAP1310/4</strain>
    </source>
</reference>
<proteinExistence type="predicted"/>
<sequence>MGASSSLQQECSAVPSTDNEIKIFRQMRAEYFRLSEKGLGDAELLGKLRESYQVMVNRTDPLQKHRGDKVAKKWDCPKVRFGKTELKMPIITCGGMRQQLTWKPQETTTSNTDIPKECEDNFQAIVDRALELGINHFETAQMYGTSEIQFGQALKKHDRSSFILQSKAAAKEDVAAFRKGLELSFEKLQVEYMDIFSFHGINSLEQLDWTLREGGCMEVVEEFRAKGKIRWVGFSTHAHADVIKATISSKKFDCMNIHYHFVGSYHASGTNQTEGESDGNRENVELAHSLDMGVFCISPSDKGGMMYKPSKVLADACAESGITPIEFHSLWQWTQQPIAHTFTVGVARPSDFDEHVAAASMFHRADELVLPVQKALRGLMVEKLGAEWMSNWWHGLPGCYDTPTGVFVPHIVWMWNVVTAWGMYDFARARYATLESNLKKHKPELTDEENVNAFNRFTPGYPYRPDIDMEEHIPDSCPNKAKVLEILKEIHEWLCKENEAEVRQTLEQRGWLPAFDLQPNVPFPERNPSS</sequence>
<evidence type="ECO:0000313" key="3">
    <source>
        <dbReference type="Proteomes" id="UP000002630"/>
    </source>
</evidence>
<dbReference type="InParanoid" id="D7G7W4"/>
<dbReference type="CDD" id="cd19096">
    <property type="entry name" value="AKR_Fe-S_oxidoreductase"/>
    <property type="match status" value="1"/>
</dbReference>
<dbReference type="InterPro" id="IPR053135">
    <property type="entry name" value="AKR2_Oxidoreductase"/>
</dbReference>
<organism evidence="2 3">
    <name type="scientific">Ectocarpus siliculosus</name>
    <name type="common">Brown alga</name>
    <name type="synonym">Conferva siliculosa</name>
    <dbReference type="NCBI Taxonomy" id="2880"/>
    <lineage>
        <taxon>Eukaryota</taxon>
        <taxon>Sar</taxon>
        <taxon>Stramenopiles</taxon>
        <taxon>Ochrophyta</taxon>
        <taxon>PX clade</taxon>
        <taxon>Phaeophyceae</taxon>
        <taxon>Ectocarpales</taxon>
        <taxon>Ectocarpaceae</taxon>
        <taxon>Ectocarpus</taxon>
    </lineage>
</organism>
<dbReference type="STRING" id="2880.D7G7W4"/>
<dbReference type="AlphaFoldDB" id="D7G7W4"/>
<evidence type="ECO:0000259" key="1">
    <source>
        <dbReference type="Pfam" id="PF00248"/>
    </source>
</evidence>
<dbReference type="SUPFAM" id="SSF51430">
    <property type="entry name" value="NAD(P)-linked oxidoreductase"/>
    <property type="match status" value="1"/>
</dbReference>
<dbReference type="EMBL" id="FN649086">
    <property type="protein sequence ID" value="CBJ27845.1"/>
    <property type="molecule type" value="Genomic_DNA"/>
</dbReference>
<dbReference type="PANTHER" id="PTHR43312:SF2">
    <property type="entry name" value="OXIDOREDUCTASE"/>
    <property type="match status" value="1"/>
</dbReference>
<dbReference type="OrthoDB" id="37537at2759"/>
<dbReference type="InterPro" id="IPR036812">
    <property type="entry name" value="NAD(P)_OxRdtase_dom_sf"/>
</dbReference>
<dbReference type="Gene3D" id="3.20.20.100">
    <property type="entry name" value="NADP-dependent oxidoreductase domain"/>
    <property type="match status" value="1"/>
</dbReference>
<dbReference type="Pfam" id="PF00248">
    <property type="entry name" value="Aldo_ket_red"/>
    <property type="match status" value="1"/>
</dbReference>
<dbReference type="InterPro" id="IPR023210">
    <property type="entry name" value="NADP_OxRdtase_dom"/>
</dbReference>
<protein>
    <submittedName>
        <fullName evidence="2">Aldo/keto reductase</fullName>
    </submittedName>
</protein>
<name>D7G7W4_ECTSI</name>
<feature type="domain" description="NADP-dependent oxidoreductase" evidence="1">
    <location>
        <begin position="121"/>
        <end position="304"/>
    </location>
</feature>
<dbReference type="Proteomes" id="UP000002630">
    <property type="component" value="Linkage Group LG16"/>
</dbReference>
<dbReference type="OMA" id="QETWIPD"/>